<accession>F0H2Q6</accession>
<proteinExistence type="predicted"/>
<dbReference type="GO" id="GO:0004623">
    <property type="term" value="F:phospholipase A2 activity"/>
    <property type="evidence" value="ECO:0007669"/>
    <property type="project" value="InterPro"/>
</dbReference>
<dbReference type="OrthoDB" id="5125543at2"/>
<dbReference type="SUPFAM" id="SSF48619">
    <property type="entry name" value="Phospholipase A2, PLA2"/>
    <property type="match status" value="1"/>
</dbReference>
<name>F0H2Q6_9FIRM</name>
<dbReference type="RefSeq" id="WP_004818411.1">
    <property type="nucleotide sequence ID" value="NZ_AEXN01000039.1"/>
</dbReference>
<organism evidence="1 2">
    <name type="scientific">Anaerococcus hydrogenalis ACS-025-V-Sch4</name>
    <dbReference type="NCBI Taxonomy" id="879306"/>
    <lineage>
        <taxon>Bacteria</taxon>
        <taxon>Bacillati</taxon>
        <taxon>Bacillota</taxon>
        <taxon>Tissierellia</taxon>
        <taxon>Tissierellales</taxon>
        <taxon>Peptoniphilaceae</taxon>
        <taxon>Anaerococcus</taxon>
    </lineage>
</organism>
<protein>
    <recommendedName>
        <fullName evidence="3">Phospholipase A2 domain-containing protein</fullName>
    </recommendedName>
</protein>
<gene>
    <name evidence="1" type="ORF">HMPREF9246_0355</name>
</gene>
<dbReference type="InterPro" id="IPR036444">
    <property type="entry name" value="PLipase_A2_dom_sf"/>
</dbReference>
<keyword evidence="2" id="KW-1185">Reference proteome</keyword>
<dbReference type="GO" id="GO:0050482">
    <property type="term" value="P:arachidonate secretion"/>
    <property type="evidence" value="ECO:0007669"/>
    <property type="project" value="InterPro"/>
</dbReference>
<dbReference type="AlphaFoldDB" id="F0H2Q6"/>
<evidence type="ECO:0008006" key="3">
    <source>
        <dbReference type="Google" id="ProtNLM"/>
    </source>
</evidence>
<dbReference type="Gene3D" id="1.20.90.10">
    <property type="entry name" value="Phospholipase A2 domain"/>
    <property type="match status" value="1"/>
</dbReference>
<sequence length="188" mass="21403">MRKKLSILSLALLFVFSLGVLIQPFNVYANSKEDMKFEEIENIGKDVQKYIVVDGDRLYFDYEKAQENYESQDLIEQGLLLESVSDSYSKSDNKTYGLRSIGLPIWGNYCGPGYGGKDSDEPVTDVLDEGCRRHDQCYKWSPTLRKNCKCNKDLVDYIDAHKSQMSGTMAKVAWAIRTYFNTVGQLGC</sequence>
<comment type="caution">
    <text evidence="1">The sequence shown here is derived from an EMBL/GenBank/DDBJ whole genome shotgun (WGS) entry which is preliminary data.</text>
</comment>
<dbReference type="EMBL" id="AEXN01000039">
    <property type="protein sequence ID" value="EGC83250.1"/>
    <property type="molecule type" value="Genomic_DNA"/>
</dbReference>
<evidence type="ECO:0000313" key="2">
    <source>
        <dbReference type="Proteomes" id="UP000005277"/>
    </source>
</evidence>
<dbReference type="Proteomes" id="UP000005277">
    <property type="component" value="Unassembled WGS sequence"/>
</dbReference>
<dbReference type="GO" id="GO:0006644">
    <property type="term" value="P:phospholipid metabolic process"/>
    <property type="evidence" value="ECO:0007669"/>
    <property type="project" value="InterPro"/>
</dbReference>
<evidence type="ECO:0000313" key="1">
    <source>
        <dbReference type="EMBL" id="EGC83250.1"/>
    </source>
</evidence>
<reference evidence="1 2" key="1">
    <citation type="submission" date="2011-01" db="EMBL/GenBank/DDBJ databases">
        <authorList>
            <person name="Durkin A.S."/>
            <person name="Madupu R."/>
            <person name="Torralba M."/>
            <person name="Gillis M."/>
            <person name="Methe B."/>
            <person name="Sutton G."/>
            <person name="Nelson K.E."/>
        </authorList>
    </citation>
    <scope>NUCLEOTIDE SEQUENCE [LARGE SCALE GENOMIC DNA]</scope>
    <source>
        <strain evidence="1 2">ACS-025-V-Sch4</strain>
    </source>
</reference>